<reference evidence="2 3" key="1">
    <citation type="submission" date="2018-10" db="EMBL/GenBank/DDBJ databases">
        <title>Isolation, diversity and antifungal activity of actinobacteria from wheat.</title>
        <authorList>
            <person name="Han C."/>
        </authorList>
    </citation>
    <scope>NUCLEOTIDE SEQUENCE [LARGE SCALE GENOMIC DNA]</scope>
    <source>
        <strain evidence="2 3">NEAU-YY56</strain>
    </source>
</reference>
<sequence>MLVALAWGLVERAERDRTAAQIATVHDALLGDDHRDYEELPEGGYRILSVRPRQGVWATFTTSRSVDELLRDLRTAALSASLDEPSCVRSSERDYFDRIWTRASVPWNADACDLSRDGDPFGRVEIALSGTSGTSSVTVGIGPETPSYRLRDLLEMDPEEPLPRPVFDPSLLDLLRASARPEVLLVFAVAVAVSTGATSAAYAIGRRRPRRRTP</sequence>
<keyword evidence="1" id="KW-0472">Membrane</keyword>
<dbReference type="EMBL" id="RFFI01000013">
    <property type="protein sequence ID" value="RMI13572.1"/>
    <property type="molecule type" value="Genomic_DNA"/>
</dbReference>
<keyword evidence="1" id="KW-0812">Transmembrane</keyword>
<dbReference type="AlphaFoldDB" id="A0A3M2JIH8"/>
<feature type="transmembrane region" description="Helical" evidence="1">
    <location>
        <begin position="183"/>
        <end position="204"/>
    </location>
</feature>
<accession>A0A3M2JIH8</accession>
<evidence type="ECO:0000313" key="2">
    <source>
        <dbReference type="EMBL" id="RMI13572.1"/>
    </source>
</evidence>
<gene>
    <name evidence="2" type="ORF">EBM89_03955</name>
</gene>
<dbReference type="Proteomes" id="UP000269289">
    <property type="component" value="Unassembled WGS sequence"/>
</dbReference>
<protein>
    <submittedName>
        <fullName evidence="2">Uncharacterized protein</fullName>
    </submittedName>
</protein>
<keyword evidence="1" id="KW-1133">Transmembrane helix</keyword>
<evidence type="ECO:0000313" key="3">
    <source>
        <dbReference type="Proteomes" id="UP000269289"/>
    </source>
</evidence>
<keyword evidence="3" id="KW-1185">Reference proteome</keyword>
<name>A0A3M2JIH8_9CELL</name>
<evidence type="ECO:0000256" key="1">
    <source>
        <dbReference type="SAM" id="Phobius"/>
    </source>
</evidence>
<proteinExistence type="predicted"/>
<comment type="caution">
    <text evidence="2">The sequence shown here is derived from an EMBL/GenBank/DDBJ whole genome shotgun (WGS) entry which is preliminary data.</text>
</comment>
<organism evidence="2 3">
    <name type="scientific">Cellulomonas triticagri</name>
    <dbReference type="NCBI Taxonomy" id="2483352"/>
    <lineage>
        <taxon>Bacteria</taxon>
        <taxon>Bacillati</taxon>
        <taxon>Actinomycetota</taxon>
        <taxon>Actinomycetes</taxon>
        <taxon>Micrococcales</taxon>
        <taxon>Cellulomonadaceae</taxon>
        <taxon>Cellulomonas</taxon>
    </lineage>
</organism>